<evidence type="ECO:0000313" key="6">
    <source>
        <dbReference type="EMBL" id="AZG46138.1"/>
    </source>
</evidence>
<reference evidence="6 7" key="1">
    <citation type="submission" date="2018-11" db="EMBL/GenBank/DDBJ databases">
        <title>Gordonia insulae sp. nov., isolated from an island soil.</title>
        <authorList>
            <person name="Kim Y.S."/>
            <person name="Kim S.B."/>
        </authorList>
    </citation>
    <scope>NUCLEOTIDE SEQUENCE [LARGE SCALE GENOMIC DNA]</scope>
    <source>
        <strain evidence="6 7">MMS17-SY073</strain>
    </source>
</reference>
<dbReference type="SMART" id="SM00342">
    <property type="entry name" value="HTH_ARAC"/>
    <property type="match status" value="1"/>
</dbReference>
<proteinExistence type="predicted"/>
<dbReference type="OrthoDB" id="4378430at2"/>
<protein>
    <submittedName>
        <fullName evidence="6">Transcriptional activator NphR</fullName>
    </submittedName>
</protein>
<evidence type="ECO:0000256" key="2">
    <source>
        <dbReference type="ARBA" id="ARBA00023125"/>
    </source>
</evidence>
<sequence length="381" mass="41166">MKTAGASAAIAGATERASAHAGLPDEVVRRWYDRMGVADPHGDHLARRIDRVGTAGIAEHAPTMHISEPPGSGARDPDGFSGEFAELSYWRQLSVIGVFAALRTPCTTERTAAHARTDSAPFALICTQITPGDGIIGLDGHDHSYRHPADLLVLDSTVPYRQITHTVADPVGIWVPAELLGSEYGQGRPVIDPVQSSPLARAAGAFIVTLAVHAAVRGADVDVETELAVVDLVRGLAGRPTRATHRPADNGVIVREAALTLIERHFRDPSFSADDIAEALHMSRRNLYRRLAEVGTSPAAMIAEYRTQRARQLLCSDRPPMIEHIAKSAGFSSPATLRRHFHARFGVSPDRFRRDEAAMAQARHPESLQADTRQAVAGSRR</sequence>
<dbReference type="Gene3D" id="1.10.10.60">
    <property type="entry name" value="Homeodomain-like"/>
    <property type="match status" value="1"/>
</dbReference>
<feature type="region of interest" description="Disordered" evidence="4">
    <location>
        <begin position="356"/>
        <end position="381"/>
    </location>
</feature>
<dbReference type="InterPro" id="IPR018060">
    <property type="entry name" value="HTH_AraC"/>
</dbReference>
<dbReference type="GO" id="GO:0003700">
    <property type="term" value="F:DNA-binding transcription factor activity"/>
    <property type="evidence" value="ECO:0007669"/>
    <property type="project" value="InterPro"/>
</dbReference>
<accession>A0A3G8JML3</accession>
<feature type="domain" description="HTH araC/xylS-type" evidence="5">
    <location>
        <begin position="256"/>
        <end position="355"/>
    </location>
</feature>
<dbReference type="EMBL" id="CP033972">
    <property type="protein sequence ID" value="AZG46138.1"/>
    <property type="molecule type" value="Genomic_DNA"/>
</dbReference>
<dbReference type="PROSITE" id="PS01124">
    <property type="entry name" value="HTH_ARAC_FAMILY_2"/>
    <property type="match status" value="1"/>
</dbReference>
<name>A0A3G8JML3_9ACTN</name>
<keyword evidence="1" id="KW-0805">Transcription regulation</keyword>
<evidence type="ECO:0000256" key="4">
    <source>
        <dbReference type="SAM" id="MobiDB-lite"/>
    </source>
</evidence>
<dbReference type="GO" id="GO:0043565">
    <property type="term" value="F:sequence-specific DNA binding"/>
    <property type="evidence" value="ECO:0007669"/>
    <property type="project" value="InterPro"/>
</dbReference>
<keyword evidence="7" id="KW-1185">Reference proteome</keyword>
<dbReference type="RefSeq" id="WP_124708698.1">
    <property type="nucleotide sequence ID" value="NZ_CP033972.1"/>
</dbReference>
<dbReference type="Pfam" id="PF12833">
    <property type="entry name" value="HTH_18"/>
    <property type="match status" value="1"/>
</dbReference>
<dbReference type="Proteomes" id="UP000271469">
    <property type="component" value="Chromosome"/>
</dbReference>
<gene>
    <name evidence="6" type="primary">nphR_4</name>
    <name evidence="6" type="ORF">D7316_02739</name>
</gene>
<dbReference type="KEGG" id="gom:D7316_02739"/>
<evidence type="ECO:0000256" key="3">
    <source>
        <dbReference type="ARBA" id="ARBA00023163"/>
    </source>
</evidence>
<keyword evidence="3" id="KW-0804">Transcription</keyword>
<dbReference type="InterPro" id="IPR050204">
    <property type="entry name" value="AraC_XylS_family_regulators"/>
</dbReference>
<evidence type="ECO:0000256" key="1">
    <source>
        <dbReference type="ARBA" id="ARBA00023015"/>
    </source>
</evidence>
<evidence type="ECO:0000313" key="7">
    <source>
        <dbReference type="Proteomes" id="UP000271469"/>
    </source>
</evidence>
<dbReference type="InterPro" id="IPR009057">
    <property type="entry name" value="Homeodomain-like_sf"/>
</dbReference>
<organism evidence="6 7">
    <name type="scientific">Gordonia insulae</name>
    <dbReference type="NCBI Taxonomy" id="2420509"/>
    <lineage>
        <taxon>Bacteria</taxon>
        <taxon>Bacillati</taxon>
        <taxon>Actinomycetota</taxon>
        <taxon>Actinomycetes</taxon>
        <taxon>Mycobacteriales</taxon>
        <taxon>Gordoniaceae</taxon>
        <taxon>Gordonia</taxon>
    </lineage>
</organism>
<dbReference type="SUPFAM" id="SSF46689">
    <property type="entry name" value="Homeodomain-like"/>
    <property type="match status" value="1"/>
</dbReference>
<dbReference type="AlphaFoldDB" id="A0A3G8JML3"/>
<dbReference type="PANTHER" id="PTHR46796">
    <property type="entry name" value="HTH-TYPE TRANSCRIPTIONAL ACTIVATOR RHAS-RELATED"/>
    <property type="match status" value="1"/>
</dbReference>
<evidence type="ECO:0000259" key="5">
    <source>
        <dbReference type="PROSITE" id="PS01124"/>
    </source>
</evidence>
<keyword evidence="2" id="KW-0238">DNA-binding</keyword>